<dbReference type="AlphaFoldDB" id="A0A518DJX0"/>
<dbReference type="Gene3D" id="1.25.10.10">
    <property type="entry name" value="Leucine-rich Repeat Variant"/>
    <property type="match status" value="1"/>
</dbReference>
<sequence length="230" mass="24314">MTQNRLSVLLSLLLGVVVGCTSGIGGRLGDRLFPRPEITSYETPKKRIAEVEGLAARATGKDTPEQQELVAQLARRIQTEPDPLVRRSIVKAVGGFQTPLANQVLIAGSSDADAGVRSACCQGLAGRTSPEAVARLGELVRADENFDVRVAAVRALGESGGSDAPKALLAALEDRDPAMQLVAMESMRSATGRDLGQDVNAYVALARGETPQPPARESAVARTLKEWSPF</sequence>
<organism evidence="1 2">
    <name type="scientific">Pirellulimonas nuda</name>
    <dbReference type="NCBI Taxonomy" id="2528009"/>
    <lineage>
        <taxon>Bacteria</taxon>
        <taxon>Pseudomonadati</taxon>
        <taxon>Planctomycetota</taxon>
        <taxon>Planctomycetia</taxon>
        <taxon>Pirellulales</taxon>
        <taxon>Lacipirellulaceae</taxon>
        <taxon>Pirellulimonas</taxon>
    </lineage>
</organism>
<dbReference type="PROSITE" id="PS51257">
    <property type="entry name" value="PROKAR_LIPOPROTEIN"/>
    <property type="match status" value="1"/>
</dbReference>
<dbReference type="InterPro" id="IPR004155">
    <property type="entry name" value="PBS_lyase_HEAT"/>
</dbReference>
<keyword evidence="2" id="KW-1185">Reference proteome</keyword>
<dbReference type="SMART" id="SM00567">
    <property type="entry name" value="EZ_HEAT"/>
    <property type="match status" value="2"/>
</dbReference>
<dbReference type="SUPFAM" id="SSF48371">
    <property type="entry name" value="ARM repeat"/>
    <property type="match status" value="1"/>
</dbReference>
<dbReference type="EMBL" id="CP036291">
    <property type="protein sequence ID" value="QDU91769.1"/>
    <property type="molecule type" value="Genomic_DNA"/>
</dbReference>
<evidence type="ECO:0000313" key="1">
    <source>
        <dbReference type="EMBL" id="QDU91769.1"/>
    </source>
</evidence>
<gene>
    <name evidence="1" type="ORF">Pla175_52000</name>
</gene>
<dbReference type="InterPro" id="IPR011989">
    <property type="entry name" value="ARM-like"/>
</dbReference>
<dbReference type="Proteomes" id="UP000317429">
    <property type="component" value="Chromosome"/>
</dbReference>
<protein>
    <submittedName>
        <fullName evidence="1">HEAT repeat protein</fullName>
    </submittedName>
</protein>
<accession>A0A518DJX0</accession>
<name>A0A518DJX0_9BACT</name>
<reference evidence="1 2" key="1">
    <citation type="submission" date="2019-02" db="EMBL/GenBank/DDBJ databases">
        <title>Deep-cultivation of Planctomycetes and their phenomic and genomic characterization uncovers novel biology.</title>
        <authorList>
            <person name="Wiegand S."/>
            <person name="Jogler M."/>
            <person name="Boedeker C."/>
            <person name="Pinto D."/>
            <person name="Vollmers J."/>
            <person name="Rivas-Marin E."/>
            <person name="Kohn T."/>
            <person name="Peeters S.H."/>
            <person name="Heuer A."/>
            <person name="Rast P."/>
            <person name="Oberbeckmann S."/>
            <person name="Bunk B."/>
            <person name="Jeske O."/>
            <person name="Meyerdierks A."/>
            <person name="Storesund J.E."/>
            <person name="Kallscheuer N."/>
            <person name="Luecker S."/>
            <person name="Lage O.M."/>
            <person name="Pohl T."/>
            <person name="Merkel B.J."/>
            <person name="Hornburger P."/>
            <person name="Mueller R.-W."/>
            <person name="Bruemmer F."/>
            <person name="Labrenz M."/>
            <person name="Spormann A.M."/>
            <person name="Op den Camp H."/>
            <person name="Overmann J."/>
            <person name="Amann R."/>
            <person name="Jetten M.S.M."/>
            <person name="Mascher T."/>
            <person name="Medema M.H."/>
            <person name="Devos D.P."/>
            <person name="Kaster A.-K."/>
            <person name="Ovreas L."/>
            <person name="Rohde M."/>
            <person name="Galperin M.Y."/>
            <person name="Jogler C."/>
        </authorList>
    </citation>
    <scope>NUCLEOTIDE SEQUENCE [LARGE SCALE GENOMIC DNA]</scope>
    <source>
        <strain evidence="1 2">Pla175</strain>
    </source>
</reference>
<evidence type="ECO:0000313" key="2">
    <source>
        <dbReference type="Proteomes" id="UP000317429"/>
    </source>
</evidence>
<dbReference type="KEGG" id="pnd:Pla175_52000"/>
<proteinExistence type="predicted"/>
<dbReference type="RefSeq" id="WP_197527162.1">
    <property type="nucleotide sequence ID" value="NZ_CP036291.1"/>
</dbReference>
<dbReference type="InterPro" id="IPR016024">
    <property type="entry name" value="ARM-type_fold"/>
</dbReference>
<dbReference type="Pfam" id="PF13646">
    <property type="entry name" value="HEAT_2"/>
    <property type="match status" value="1"/>
</dbReference>